<gene>
    <name evidence="2" type="ORF">H8S09_12115</name>
</gene>
<evidence type="ECO:0000313" key="2">
    <source>
        <dbReference type="EMBL" id="MBC5663606.1"/>
    </source>
</evidence>
<dbReference type="Gene3D" id="1.10.3210.10">
    <property type="entry name" value="Hypothetical protein af1432"/>
    <property type="match status" value="1"/>
</dbReference>
<organism evidence="2 3">
    <name type="scientific">Coprococcus hominis</name>
    <name type="common">ex Liu et al. 2022</name>
    <dbReference type="NCBI Taxonomy" id="2763039"/>
    <lineage>
        <taxon>Bacteria</taxon>
        <taxon>Bacillati</taxon>
        <taxon>Bacillota</taxon>
        <taxon>Clostridia</taxon>
        <taxon>Lachnospirales</taxon>
        <taxon>Lachnospiraceae</taxon>
        <taxon>Coprococcus</taxon>
    </lineage>
</organism>
<evidence type="ECO:0000313" key="3">
    <source>
        <dbReference type="Proteomes" id="UP000615234"/>
    </source>
</evidence>
<name>A0A8I0AN84_9FIRM</name>
<dbReference type="EMBL" id="JACOOX010000006">
    <property type="protein sequence ID" value="MBC5663606.1"/>
    <property type="molecule type" value="Genomic_DNA"/>
</dbReference>
<dbReference type="NCBIfam" id="TIGR00277">
    <property type="entry name" value="HDIG"/>
    <property type="match status" value="1"/>
</dbReference>
<dbReference type="Pfam" id="PF01966">
    <property type="entry name" value="HD"/>
    <property type="match status" value="1"/>
</dbReference>
<dbReference type="SMART" id="SM00471">
    <property type="entry name" value="HDc"/>
    <property type="match status" value="1"/>
</dbReference>
<dbReference type="CDD" id="cd00077">
    <property type="entry name" value="HDc"/>
    <property type="match status" value="1"/>
</dbReference>
<sequence>MTMDRVNAILANEEYKDWMEQIRTSEKERRFCCHGIDHCLDVARIGMLMNLEEKLGLEPELIYAAALLHDIGRAVSYQTSEEHHLASVRNSRSILLATGFSGKETELILEAISKHNTTGKEAEGLSYVIYRADKLSRRCFDCEVYDECYWKEDEKNKGVVY</sequence>
<dbReference type="PROSITE" id="PS51831">
    <property type="entry name" value="HD"/>
    <property type="match status" value="1"/>
</dbReference>
<evidence type="ECO:0000259" key="1">
    <source>
        <dbReference type="PROSITE" id="PS51831"/>
    </source>
</evidence>
<proteinExistence type="predicted"/>
<keyword evidence="3" id="KW-1185">Reference proteome</keyword>
<feature type="domain" description="HD" evidence="1">
    <location>
        <begin position="35"/>
        <end position="138"/>
    </location>
</feature>
<reference evidence="2 3" key="1">
    <citation type="submission" date="2020-08" db="EMBL/GenBank/DDBJ databases">
        <title>Genome public.</title>
        <authorList>
            <person name="Liu C."/>
            <person name="Sun Q."/>
        </authorList>
    </citation>
    <scope>NUCLEOTIDE SEQUENCE [LARGE SCALE GENOMIC DNA]</scope>
    <source>
        <strain evidence="2 3">NSJ-10</strain>
    </source>
</reference>
<accession>A0A8I0AN84</accession>
<dbReference type="InterPro" id="IPR006674">
    <property type="entry name" value="HD_domain"/>
</dbReference>
<protein>
    <submittedName>
        <fullName evidence="2">HD domain-containing protein</fullName>
    </submittedName>
</protein>
<dbReference type="InterPro" id="IPR006675">
    <property type="entry name" value="HDIG_dom"/>
</dbReference>
<dbReference type="InterPro" id="IPR003607">
    <property type="entry name" value="HD/PDEase_dom"/>
</dbReference>
<comment type="caution">
    <text evidence="2">The sequence shown here is derived from an EMBL/GenBank/DDBJ whole genome shotgun (WGS) entry which is preliminary data.</text>
</comment>
<dbReference type="SUPFAM" id="SSF109604">
    <property type="entry name" value="HD-domain/PDEase-like"/>
    <property type="match status" value="1"/>
</dbReference>
<dbReference type="Proteomes" id="UP000615234">
    <property type="component" value="Unassembled WGS sequence"/>
</dbReference>
<dbReference type="AlphaFoldDB" id="A0A8I0AN84"/>